<organism evidence="1 2">
    <name type="scientific">Rugosimonospora africana</name>
    <dbReference type="NCBI Taxonomy" id="556532"/>
    <lineage>
        <taxon>Bacteria</taxon>
        <taxon>Bacillati</taxon>
        <taxon>Actinomycetota</taxon>
        <taxon>Actinomycetes</taxon>
        <taxon>Micromonosporales</taxon>
        <taxon>Micromonosporaceae</taxon>
        <taxon>Rugosimonospora</taxon>
    </lineage>
</organism>
<sequence length="80" mass="8318">MPRNTKEKSGSTTIPRSDARGAIQAAVASHREIALTGADPLAAADEAEQIINANLVDQPRSCVALWHGLLAEMRAPAAGS</sequence>
<dbReference type="EMBL" id="BONZ01000100">
    <property type="protein sequence ID" value="GIH20559.1"/>
    <property type="molecule type" value="Genomic_DNA"/>
</dbReference>
<comment type="caution">
    <text evidence="1">The sequence shown here is derived from an EMBL/GenBank/DDBJ whole genome shotgun (WGS) entry which is preliminary data.</text>
</comment>
<evidence type="ECO:0000313" key="2">
    <source>
        <dbReference type="Proteomes" id="UP000642748"/>
    </source>
</evidence>
<name>A0A8J3VW37_9ACTN</name>
<dbReference type="Proteomes" id="UP000642748">
    <property type="component" value="Unassembled WGS sequence"/>
</dbReference>
<proteinExistence type="predicted"/>
<dbReference type="RefSeq" id="WP_203923984.1">
    <property type="nucleotide sequence ID" value="NZ_BONZ01000100.1"/>
</dbReference>
<accession>A0A8J3VW37</accession>
<dbReference type="AlphaFoldDB" id="A0A8J3VW37"/>
<evidence type="ECO:0000313" key="1">
    <source>
        <dbReference type="EMBL" id="GIH20559.1"/>
    </source>
</evidence>
<keyword evidence="2" id="KW-1185">Reference proteome</keyword>
<protein>
    <submittedName>
        <fullName evidence="1">Uncharacterized protein</fullName>
    </submittedName>
</protein>
<reference evidence="1" key="1">
    <citation type="submission" date="2021-01" db="EMBL/GenBank/DDBJ databases">
        <title>Whole genome shotgun sequence of Rugosimonospora africana NBRC 104875.</title>
        <authorList>
            <person name="Komaki H."/>
            <person name="Tamura T."/>
        </authorList>
    </citation>
    <scope>NUCLEOTIDE SEQUENCE</scope>
    <source>
        <strain evidence="1">NBRC 104875</strain>
    </source>
</reference>
<gene>
    <name evidence="1" type="ORF">Raf01_87310</name>
</gene>